<evidence type="ECO:0000256" key="9">
    <source>
        <dbReference type="SAM" id="SignalP"/>
    </source>
</evidence>
<evidence type="ECO:0000256" key="5">
    <source>
        <dbReference type="ARBA" id="ARBA00022801"/>
    </source>
</evidence>
<sequence length="1641" mass="183426">CSILAKNFQLIFFLMCANFSSNIQGEYYTVFKSIQDIEIIFGYKLVFTPFTKSLYFILPDDKTRVVLQAFPGIPGSDYINANYIRGASGSRAYIASQGPLPNTVPDFWRMVVECDVQVIIMASNETEGGKHKCECYWVEKEGEEKQFGNVLVSFIKSRQVCPDFLVRTLKIKFSTEKDTTEERTICQFHYMLWPDHGVPDTVRPLLHMVRLVRDCQASETLPVLVHCSAGCGRTGTICAIDYVWGLLRTGKLNSNLYLLGLVREMRVQRVAMVQTKEQYCLLHQAVKELFRERLSLIDSHPYENVATDGNPISVQGHDSKESDYEELFMSHEKQDHSMKPAGSRLSHSAGISLASLRKNSSCHSPQRLSLGRDSLRRSASASSLDFHKAQSKDHISYQPSTSASFDASLRQVESHSNLSLRNDVGEEDPCTAFSKIEKEIENISQREYKSKFKPQSVSVYTQKKSKSGASTSTSFMLGSQELSLHRENIPVSLNPPVPVPRSQTPSPILSNRKELALLAEDSRVERKKNSEIVRRPSIQKLKELFERPHNVIECPNGMRLSRSASSVTPRPNLSLHNDDTSSLKSKKKTIMGSDQSLSQLCRSKEDSIQYQICPPPPFNTYKSERDSASSLMSEKPQPIQNLSFLGVKRKVSQVAGDHSKEEKSKFMQTYQDERPALPIKKSKSFRWARSPVGQSNSPVTKNSEFLKERRRENYFSLDRGKENSSLREAQFENTIKKIGRDIFPPYQDGSKLSVYEASGTKAEQLTCVDHFDKAGCVNTKPQIPPKKSKKGKLLQVQIPLSQSTIHITESDSSLNPKELETPLSAPPNSTKSFENKEFWDNLQFPCLDKLHDDLLSENPLLPAQIIPENSKNSFRSTENIVSKVSKDYVNAKVLSTYAGDDEAPKVSYVPLPSKRESKEKNNHDYVNCSVFSNSNAKFSKAKHNTETNNPLYVDSILPNDQESKKNSRPSSDYEPVDFGETISSVDEVFETLNYGLIEKNNEKSKKELSQPRKNYYKNKKLDSLAIQVYQDCQAYLLHGNSQSVLPSLVPQTPSKEGIKSDSKSSNLRKEYPVPCLEEVKNKVSVPPQGLRNRERRNSYRQAVNTVSQIKSTDKQCAPKKTHKYEKIWFDTMKEELDENGSAKIDVGNLGSEYTSNFNYHMNISAKETLFKDKLEELQGYVSNVENKKLPDLSEEELSSKDSGSTSSLLSRSAQSSRSSERVEPIYANALPGYRSSTSSSEITSKLPYYAVGTTASPYGSPYGTLATTTSYPYKQKVGFSHQNASSGDGVQSYCRPSNAATLPARTTTIASYQNIPPPRGFGSPHAHEDAAHSSFEQQKESGYCFPPITKEQIAGSDSVSKESERNKKPKHSISKVSPLHEQNQPDKGESDQRKEEKPTKSSQLQKTSGNPSASYEESDALCDLSLKDYSGNPPIYYHIPSNLKSFSPSIDAAGIKKSKKEKSQMSSTPEPSTDNEDDLAAYKTSSNSSNLLLRKLKGSKMVPSDATTCDNANRELKERSRRGPLSPPGSPHSFSKAFGKLKMGSKSVAANFKSYLSSTKSSADNYYDGSEGSQRSHYPLQKSVSSGPSVNVFIQEVGDASLSSLAPKTSNNREIPHNFRCYDHTSSANEAKATRARQQYL</sequence>
<reference evidence="12 13" key="1">
    <citation type="journal article" date="2019" name="PLoS Biol.">
        <title>Sex chromosomes control vertical transmission of feminizing Wolbachia symbionts in an isopod.</title>
        <authorList>
            <person name="Becking T."/>
            <person name="Chebbi M.A."/>
            <person name="Giraud I."/>
            <person name="Moumen B."/>
            <person name="Laverre T."/>
            <person name="Caubet Y."/>
            <person name="Peccoud J."/>
            <person name="Gilbert C."/>
            <person name="Cordaux R."/>
        </authorList>
    </citation>
    <scope>NUCLEOTIDE SEQUENCE [LARGE SCALE GENOMIC DNA]</scope>
    <source>
        <strain evidence="12">ANa2</strain>
        <tissue evidence="12">Whole body excluding digestive tract and cuticle</tissue>
    </source>
</reference>
<keyword evidence="9" id="KW-0732">Signal</keyword>
<dbReference type="InterPro" id="IPR047170">
    <property type="entry name" value="PTN12/18/22"/>
</dbReference>
<dbReference type="SMART" id="SM00404">
    <property type="entry name" value="PTPc_motif"/>
    <property type="match status" value="1"/>
</dbReference>
<dbReference type="Gene3D" id="3.90.190.10">
    <property type="entry name" value="Protein tyrosine phosphatase superfamily"/>
    <property type="match status" value="1"/>
</dbReference>
<feature type="compositionally biased region" description="Low complexity" evidence="8">
    <location>
        <begin position="1483"/>
        <end position="1493"/>
    </location>
</feature>
<dbReference type="Proteomes" id="UP000326759">
    <property type="component" value="Unassembled WGS sequence"/>
</dbReference>
<feature type="region of interest" description="Disordered" evidence="8">
    <location>
        <begin position="1352"/>
        <end position="1418"/>
    </location>
</feature>
<dbReference type="PROSITE" id="PS00383">
    <property type="entry name" value="TYR_PHOSPHATASE_1"/>
    <property type="match status" value="1"/>
</dbReference>
<comment type="similarity">
    <text evidence="7">Belongs to the protein-tyrosine phosphatase family. Non-receptor class 4 subfamily.</text>
</comment>
<feature type="compositionally biased region" description="Low complexity" evidence="8">
    <location>
        <begin position="1200"/>
        <end position="1217"/>
    </location>
</feature>
<feature type="compositionally biased region" description="Basic and acidic residues" evidence="8">
    <location>
        <begin position="1614"/>
        <end position="1623"/>
    </location>
</feature>
<dbReference type="PROSITE" id="PS50055">
    <property type="entry name" value="TYR_PHOSPHATASE_PTP"/>
    <property type="match status" value="1"/>
</dbReference>
<keyword evidence="5" id="KW-0378">Hydrolase</keyword>
<feature type="region of interest" description="Disordered" evidence="8">
    <location>
        <begin position="561"/>
        <end position="591"/>
    </location>
</feature>
<keyword evidence="3" id="KW-0963">Cytoplasm</keyword>
<feature type="compositionally biased region" description="Polar residues" evidence="8">
    <location>
        <begin position="562"/>
        <end position="575"/>
    </location>
</feature>
<protein>
    <recommendedName>
        <fullName evidence="2">protein-tyrosine-phosphatase</fullName>
        <ecNumber evidence="2">3.1.3.48</ecNumber>
    </recommendedName>
</protein>
<keyword evidence="6" id="KW-0904">Protein phosphatase</keyword>
<feature type="region of interest" description="Disordered" evidence="8">
    <location>
        <begin position="1433"/>
        <end position="1537"/>
    </location>
</feature>
<evidence type="ECO:0000256" key="4">
    <source>
        <dbReference type="ARBA" id="ARBA00022553"/>
    </source>
</evidence>
<feature type="signal peptide" evidence="9">
    <location>
        <begin position="1"/>
        <end position="25"/>
    </location>
</feature>
<dbReference type="PROSITE" id="PS50056">
    <property type="entry name" value="TYR_PHOSPHATASE_2"/>
    <property type="match status" value="1"/>
</dbReference>
<organism evidence="12 13">
    <name type="scientific">Armadillidium nasatum</name>
    <dbReference type="NCBI Taxonomy" id="96803"/>
    <lineage>
        <taxon>Eukaryota</taxon>
        <taxon>Metazoa</taxon>
        <taxon>Ecdysozoa</taxon>
        <taxon>Arthropoda</taxon>
        <taxon>Crustacea</taxon>
        <taxon>Multicrustacea</taxon>
        <taxon>Malacostraca</taxon>
        <taxon>Eumalacostraca</taxon>
        <taxon>Peracarida</taxon>
        <taxon>Isopoda</taxon>
        <taxon>Oniscidea</taxon>
        <taxon>Crinocheta</taxon>
        <taxon>Armadillidiidae</taxon>
        <taxon>Armadillidium</taxon>
    </lineage>
</organism>
<keyword evidence="4" id="KW-0597">Phosphoprotein</keyword>
<dbReference type="GO" id="GO:0005737">
    <property type="term" value="C:cytoplasm"/>
    <property type="evidence" value="ECO:0007669"/>
    <property type="project" value="UniProtKB-SubCell"/>
</dbReference>
<evidence type="ECO:0000256" key="2">
    <source>
        <dbReference type="ARBA" id="ARBA00013064"/>
    </source>
</evidence>
<feature type="region of interest" description="Disordered" evidence="8">
    <location>
        <begin position="942"/>
        <end position="977"/>
    </location>
</feature>
<dbReference type="InterPro" id="IPR016130">
    <property type="entry name" value="Tyr_Pase_AS"/>
</dbReference>
<dbReference type="InterPro" id="IPR003595">
    <property type="entry name" value="Tyr_Pase_cat"/>
</dbReference>
<feature type="compositionally biased region" description="Basic and acidic residues" evidence="8">
    <location>
        <begin position="385"/>
        <end position="395"/>
    </location>
</feature>
<evidence type="ECO:0000313" key="12">
    <source>
        <dbReference type="EMBL" id="KAB7495613.1"/>
    </source>
</evidence>
<dbReference type="SUPFAM" id="SSF52799">
    <property type="entry name" value="(Phosphotyrosine protein) phosphatases II"/>
    <property type="match status" value="1"/>
</dbReference>
<evidence type="ECO:0000256" key="1">
    <source>
        <dbReference type="ARBA" id="ARBA00004496"/>
    </source>
</evidence>
<feature type="non-terminal residue" evidence="12">
    <location>
        <position position="1"/>
    </location>
</feature>
<accession>A0A5N5SNJ2</accession>
<feature type="region of interest" description="Disordered" evidence="8">
    <location>
        <begin position="1311"/>
        <end position="1339"/>
    </location>
</feature>
<dbReference type="GO" id="GO:0048666">
    <property type="term" value="P:neuron development"/>
    <property type="evidence" value="ECO:0007669"/>
    <property type="project" value="UniProtKB-ARBA"/>
</dbReference>
<feature type="region of interest" description="Disordered" evidence="8">
    <location>
        <begin position="1604"/>
        <end position="1641"/>
    </location>
</feature>
<feature type="region of interest" description="Disordered" evidence="8">
    <location>
        <begin position="1560"/>
        <end position="1586"/>
    </location>
</feature>
<proteinExistence type="inferred from homology"/>
<dbReference type="InterPro" id="IPR000387">
    <property type="entry name" value="Tyr_Pase_dom"/>
</dbReference>
<dbReference type="GO" id="GO:0004726">
    <property type="term" value="F:non-membrane spanning protein tyrosine phosphatase activity"/>
    <property type="evidence" value="ECO:0007669"/>
    <property type="project" value="InterPro"/>
</dbReference>
<feature type="compositionally biased region" description="Polar residues" evidence="8">
    <location>
        <begin position="1045"/>
        <end position="1054"/>
    </location>
</feature>
<feature type="compositionally biased region" description="Polar residues" evidence="8">
    <location>
        <begin position="1571"/>
        <end position="1586"/>
    </location>
</feature>
<comment type="caution">
    <text evidence="12">The sequence shown here is derived from an EMBL/GenBank/DDBJ whole genome shotgun (WGS) entry which is preliminary data.</text>
</comment>
<feature type="domain" description="Tyrosine specific protein phosphatases" evidence="11">
    <location>
        <begin position="203"/>
        <end position="280"/>
    </location>
</feature>
<feature type="region of interest" description="Disordered" evidence="8">
    <location>
        <begin position="1191"/>
        <end position="1221"/>
    </location>
</feature>
<name>A0A5N5SNJ2_9CRUS</name>
<feature type="compositionally biased region" description="Basic and acidic residues" evidence="8">
    <location>
        <begin position="1056"/>
        <end position="1066"/>
    </location>
</feature>
<evidence type="ECO:0000313" key="13">
    <source>
        <dbReference type="Proteomes" id="UP000326759"/>
    </source>
</evidence>
<dbReference type="SMART" id="SM00194">
    <property type="entry name" value="PTPc"/>
    <property type="match status" value="1"/>
</dbReference>
<feature type="region of interest" description="Disordered" evidence="8">
    <location>
        <begin position="810"/>
        <end position="830"/>
    </location>
</feature>
<evidence type="ECO:0000256" key="8">
    <source>
        <dbReference type="SAM" id="MobiDB-lite"/>
    </source>
</evidence>
<gene>
    <name evidence="12" type="primary">PTPN22</name>
    <name evidence="12" type="ORF">Anas_03454</name>
</gene>
<evidence type="ECO:0000256" key="6">
    <source>
        <dbReference type="ARBA" id="ARBA00022912"/>
    </source>
</evidence>
<dbReference type="InterPro" id="IPR029021">
    <property type="entry name" value="Prot-tyrosine_phosphatase-like"/>
</dbReference>
<dbReference type="PANTHER" id="PTHR45983:SF2">
    <property type="entry name" value="PROTEIN-TYROSINE-PHOSPHATASE"/>
    <property type="match status" value="1"/>
</dbReference>
<dbReference type="FunFam" id="3.90.190.10:FF:000045">
    <property type="entry name" value="Tyrosine-protein phosphatase non-receptor type 12"/>
    <property type="match status" value="1"/>
</dbReference>
<dbReference type="GO" id="GO:0005634">
    <property type="term" value="C:nucleus"/>
    <property type="evidence" value="ECO:0007669"/>
    <property type="project" value="TreeGrafter"/>
</dbReference>
<evidence type="ECO:0000259" key="11">
    <source>
        <dbReference type="PROSITE" id="PS50056"/>
    </source>
</evidence>
<feature type="domain" description="Tyrosine-protein phosphatase" evidence="10">
    <location>
        <begin position="57"/>
        <end position="289"/>
    </location>
</feature>
<evidence type="ECO:0000256" key="7">
    <source>
        <dbReference type="ARBA" id="ARBA00034734"/>
    </source>
</evidence>
<evidence type="ECO:0000256" key="3">
    <source>
        <dbReference type="ARBA" id="ARBA00022490"/>
    </source>
</evidence>
<keyword evidence="13" id="KW-1185">Reference proteome</keyword>
<dbReference type="PRINTS" id="PR00700">
    <property type="entry name" value="PRTYPHPHTASE"/>
</dbReference>
<dbReference type="Pfam" id="PF00102">
    <property type="entry name" value="Y_phosphatase"/>
    <property type="match status" value="1"/>
</dbReference>
<evidence type="ECO:0000259" key="10">
    <source>
        <dbReference type="PROSITE" id="PS50055"/>
    </source>
</evidence>
<feature type="compositionally biased region" description="Polar residues" evidence="8">
    <location>
        <begin position="1604"/>
        <end position="1613"/>
    </location>
</feature>
<feature type="compositionally biased region" description="Basic and acidic residues" evidence="8">
    <location>
        <begin position="1383"/>
        <end position="1399"/>
    </location>
</feature>
<dbReference type="InterPro" id="IPR000242">
    <property type="entry name" value="PTP_cat"/>
</dbReference>
<feature type="region of interest" description="Disordered" evidence="8">
    <location>
        <begin position="381"/>
        <end position="402"/>
    </location>
</feature>
<feature type="compositionally biased region" description="Polar residues" evidence="8">
    <location>
        <begin position="1400"/>
        <end position="1415"/>
    </location>
</feature>
<dbReference type="EMBL" id="SEYY01022348">
    <property type="protein sequence ID" value="KAB7495613.1"/>
    <property type="molecule type" value="Genomic_DNA"/>
</dbReference>
<dbReference type="OrthoDB" id="8609993at2759"/>
<dbReference type="PANTHER" id="PTHR45983">
    <property type="entry name" value="TYROSINE PHOSPHATSE N18, PUTATIVE-RELATED"/>
    <property type="match status" value="1"/>
</dbReference>
<dbReference type="EC" id="3.1.3.48" evidence="2"/>
<feature type="region of interest" description="Disordered" evidence="8">
    <location>
        <begin position="1045"/>
        <end position="1066"/>
    </location>
</feature>
<keyword evidence="12" id="KW-0675">Receptor</keyword>
<feature type="chain" id="PRO_5024453382" description="protein-tyrosine-phosphatase" evidence="9">
    <location>
        <begin position="26"/>
        <end position="1641"/>
    </location>
</feature>
<comment type="subcellular location">
    <subcellularLocation>
        <location evidence="1">Cytoplasm</location>
    </subcellularLocation>
</comment>